<dbReference type="GO" id="GO:0015179">
    <property type="term" value="F:L-amino acid transmembrane transporter activity"/>
    <property type="evidence" value="ECO:0007669"/>
    <property type="project" value="TreeGrafter"/>
</dbReference>
<dbReference type="Proteomes" id="UP000239649">
    <property type="component" value="Unassembled WGS sequence"/>
</dbReference>
<proteinExistence type="predicted"/>
<gene>
    <name evidence="9" type="ORF">C2E20_4948</name>
</gene>
<organism evidence="9 10">
    <name type="scientific">Micractinium conductrix</name>
    <dbReference type="NCBI Taxonomy" id="554055"/>
    <lineage>
        <taxon>Eukaryota</taxon>
        <taxon>Viridiplantae</taxon>
        <taxon>Chlorophyta</taxon>
        <taxon>core chlorophytes</taxon>
        <taxon>Trebouxiophyceae</taxon>
        <taxon>Chlorellales</taxon>
        <taxon>Chlorellaceae</taxon>
        <taxon>Chlorella clade</taxon>
        <taxon>Micractinium</taxon>
    </lineage>
</organism>
<feature type="transmembrane region" description="Helical" evidence="7">
    <location>
        <begin position="6"/>
        <end position="30"/>
    </location>
</feature>
<evidence type="ECO:0000256" key="6">
    <source>
        <dbReference type="SAM" id="MobiDB-lite"/>
    </source>
</evidence>
<keyword evidence="10" id="KW-1185">Reference proteome</keyword>
<dbReference type="EMBL" id="LHPF02000013">
    <property type="protein sequence ID" value="PSC71694.1"/>
    <property type="molecule type" value="Genomic_DNA"/>
</dbReference>
<dbReference type="GO" id="GO:0016020">
    <property type="term" value="C:membrane"/>
    <property type="evidence" value="ECO:0007669"/>
    <property type="project" value="UniProtKB-SubCell"/>
</dbReference>
<dbReference type="AlphaFoldDB" id="A0A2P6VC84"/>
<reference evidence="9 10" key="1">
    <citation type="journal article" date="2018" name="Plant J.">
        <title>Genome sequences of Chlorella sorokiniana UTEX 1602 and Micractinium conductrix SAG 241.80: implications to maltose excretion by a green alga.</title>
        <authorList>
            <person name="Arriola M.B."/>
            <person name="Velmurugan N."/>
            <person name="Zhang Y."/>
            <person name="Plunkett M.H."/>
            <person name="Hondzo H."/>
            <person name="Barney B.M."/>
        </authorList>
    </citation>
    <scope>NUCLEOTIDE SEQUENCE [LARGE SCALE GENOMIC DNA]</scope>
    <source>
        <strain evidence="9 10">SAG 241.80</strain>
    </source>
</reference>
<evidence type="ECO:0000256" key="3">
    <source>
        <dbReference type="ARBA" id="ARBA00022970"/>
    </source>
</evidence>
<protein>
    <submittedName>
        <fullName evidence="9">AAAP family transporter: amino acid</fullName>
    </submittedName>
</protein>
<evidence type="ECO:0000313" key="10">
    <source>
        <dbReference type="Proteomes" id="UP000239649"/>
    </source>
</evidence>
<name>A0A2P6VC84_9CHLO</name>
<comment type="caution">
    <text evidence="9">The sequence shown here is derived from an EMBL/GenBank/DDBJ whole genome shotgun (WGS) entry which is preliminary data.</text>
</comment>
<dbReference type="Pfam" id="PF01490">
    <property type="entry name" value="Aa_trans"/>
    <property type="match status" value="2"/>
</dbReference>
<dbReference type="PANTHER" id="PTHR22950">
    <property type="entry name" value="AMINO ACID TRANSPORTER"/>
    <property type="match status" value="1"/>
</dbReference>
<feature type="transmembrane region" description="Helical" evidence="7">
    <location>
        <begin position="428"/>
        <end position="451"/>
    </location>
</feature>
<feature type="domain" description="Amino acid transporter transmembrane" evidence="8">
    <location>
        <begin position="1"/>
        <end position="145"/>
    </location>
</feature>
<evidence type="ECO:0000256" key="1">
    <source>
        <dbReference type="ARBA" id="ARBA00004141"/>
    </source>
</evidence>
<keyword evidence="4 7" id="KW-1133">Transmembrane helix</keyword>
<evidence type="ECO:0000259" key="8">
    <source>
        <dbReference type="Pfam" id="PF01490"/>
    </source>
</evidence>
<keyword evidence="3" id="KW-0029">Amino-acid transport</keyword>
<feature type="transmembrane region" description="Helical" evidence="7">
    <location>
        <begin position="276"/>
        <end position="294"/>
    </location>
</feature>
<feature type="transmembrane region" description="Helical" evidence="7">
    <location>
        <begin position="345"/>
        <end position="367"/>
    </location>
</feature>
<sequence length="456" mass="48589">MLGRKASAAMSCVLAVYAYGSATAYLIILGDCFQPMLAAAFGQVWWTERDVVIAGMATAFMLPLCFPRTLNAISGFSSITFYALCCVVGSVIYRAVQAVQSTEPAYEWGALHAFRPLPDTLDALPILAFGFQCHTNLVAVFAELEPEADLFGSTASLSSLPDGSAAASEAADGPAGGAASAAGAGSSGEGSSQALAQQGRQEPQPPQRVLLLRRPQRRFVSPAQRTQKLQGMVQVLMAAICLTACFYTLVGLAGYLTFPRTALSNILLNYSNGDKLMEIARVLVGVIQIIHYPVNHFPARNATRDLLTQLTGRRPLFPGYNTVEVLVFFAATLGLSLIVTDLGQVFKVIGGSCGAFFIFGMPGALLLQYAYNKHLHLQDGSLLIYRQTTVEAPLLGGGEGGEPSAGESQRAQHAQQASRDHHFLLSKLWWAGCALILLGLGLLALTLYTILAPPVE</sequence>
<feature type="domain" description="Amino acid transporter transmembrane" evidence="8">
    <location>
        <begin position="227"/>
        <end position="370"/>
    </location>
</feature>
<evidence type="ECO:0000256" key="7">
    <source>
        <dbReference type="SAM" id="Phobius"/>
    </source>
</evidence>
<keyword evidence="3" id="KW-0813">Transport</keyword>
<keyword evidence="2 7" id="KW-0812">Transmembrane</keyword>
<evidence type="ECO:0000256" key="5">
    <source>
        <dbReference type="ARBA" id="ARBA00023136"/>
    </source>
</evidence>
<feature type="region of interest" description="Disordered" evidence="6">
    <location>
        <begin position="165"/>
        <end position="210"/>
    </location>
</feature>
<dbReference type="OrthoDB" id="28208at2759"/>
<dbReference type="STRING" id="554055.A0A2P6VC84"/>
<comment type="subcellular location">
    <subcellularLocation>
        <location evidence="1">Membrane</location>
        <topology evidence="1">Multi-pass membrane protein</topology>
    </subcellularLocation>
</comment>
<evidence type="ECO:0000256" key="2">
    <source>
        <dbReference type="ARBA" id="ARBA00022692"/>
    </source>
</evidence>
<accession>A0A2P6VC84</accession>
<dbReference type="PANTHER" id="PTHR22950:SF652">
    <property type="entry name" value="TRANSMEMBRANE AMINO ACID TRANSPORTER FAMILY PROTEIN"/>
    <property type="match status" value="1"/>
</dbReference>
<feature type="transmembrane region" description="Helical" evidence="7">
    <location>
        <begin position="235"/>
        <end position="256"/>
    </location>
</feature>
<dbReference type="InterPro" id="IPR013057">
    <property type="entry name" value="AA_transpt_TM"/>
</dbReference>
<feature type="transmembrane region" description="Helical" evidence="7">
    <location>
        <begin position="76"/>
        <end position="96"/>
    </location>
</feature>
<feature type="transmembrane region" description="Helical" evidence="7">
    <location>
        <begin position="315"/>
        <end position="339"/>
    </location>
</feature>
<keyword evidence="5 7" id="KW-0472">Membrane</keyword>
<evidence type="ECO:0000313" key="9">
    <source>
        <dbReference type="EMBL" id="PSC71694.1"/>
    </source>
</evidence>
<evidence type="ECO:0000256" key="4">
    <source>
        <dbReference type="ARBA" id="ARBA00022989"/>
    </source>
</evidence>